<keyword evidence="3" id="KW-1185">Reference proteome</keyword>
<reference evidence="2" key="1">
    <citation type="journal article" date="2020" name="Stud. Mycol.">
        <title>101 Dothideomycetes genomes: a test case for predicting lifestyles and emergence of pathogens.</title>
        <authorList>
            <person name="Haridas S."/>
            <person name="Albert R."/>
            <person name="Binder M."/>
            <person name="Bloem J."/>
            <person name="Labutti K."/>
            <person name="Salamov A."/>
            <person name="Andreopoulos B."/>
            <person name="Baker S."/>
            <person name="Barry K."/>
            <person name="Bills G."/>
            <person name="Bluhm B."/>
            <person name="Cannon C."/>
            <person name="Castanera R."/>
            <person name="Culley D."/>
            <person name="Daum C."/>
            <person name="Ezra D."/>
            <person name="Gonzalez J."/>
            <person name="Henrissat B."/>
            <person name="Kuo A."/>
            <person name="Liang C."/>
            <person name="Lipzen A."/>
            <person name="Lutzoni F."/>
            <person name="Magnuson J."/>
            <person name="Mondo S."/>
            <person name="Nolan M."/>
            <person name="Ohm R."/>
            <person name="Pangilinan J."/>
            <person name="Park H.-J."/>
            <person name="Ramirez L."/>
            <person name="Alfaro M."/>
            <person name="Sun H."/>
            <person name="Tritt A."/>
            <person name="Yoshinaga Y."/>
            <person name="Zwiers L.-H."/>
            <person name="Turgeon B."/>
            <person name="Goodwin S."/>
            <person name="Spatafora J."/>
            <person name="Crous P."/>
            <person name="Grigoriev I."/>
        </authorList>
    </citation>
    <scope>NUCLEOTIDE SEQUENCE</scope>
    <source>
        <strain evidence="2">CBS 107.79</strain>
    </source>
</reference>
<gene>
    <name evidence="2" type="ORF">BU23DRAFT_566560</name>
</gene>
<sequence length="254" mass="28540">MYTGWLRRSSINSLSFSASPITFFLKVVSLNPACFRRPARMLYIMLFSAALGMCCACGFWIVRRRTKISRTSLWTAEETLALLIRVYRDRNRKPPPGRTSHDCESQLDRVHKLEAFDVWRGAEEFYRKAKEIEAGMASSLHSTNASGLFPCTREPSAPPSPPPVVGTTSLSSRLVHAHKSFLSDIATISEFKWKPQTKPLSWKEVKRALQQPCEGYHDEIGLYYSVICEAFKLGGGTIEEGIREAACRVATVGE</sequence>
<evidence type="ECO:0000313" key="3">
    <source>
        <dbReference type="Proteomes" id="UP000800036"/>
    </source>
</evidence>
<feature type="transmembrane region" description="Helical" evidence="1">
    <location>
        <begin position="40"/>
        <end position="62"/>
    </location>
</feature>
<organism evidence="2 3">
    <name type="scientific">Bimuria novae-zelandiae CBS 107.79</name>
    <dbReference type="NCBI Taxonomy" id="1447943"/>
    <lineage>
        <taxon>Eukaryota</taxon>
        <taxon>Fungi</taxon>
        <taxon>Dikarya</taxon>
        <taxon>Ascomycota</taxon>
        <taxon>Pezizomycotina</taxon>
        <taxon>Dothideomycetes</taxon>
        <taxon>Pleosporomycetidae</taxon>
        <taxon>Pleosporales</taxon>
        <taxon>Massarineae</taxon>
        <taxon>Didymosphaeriaceae</taxon>
        <taxon>Bimuria</taxon>
    </lineage>
</organism>
<proteinExistence type="predicted"/>
<accession>A0A6A5VKB0</accession>
<protein>
    <submittedName>
        <fullName evidence="2">Uncharacterized protein</fullName>
    </submittedName>
</protein>
<keyword evidence="1" id="KW-0812">Transmembrane</keyword>
<keyword evidence="1" id="KW-1133">Transmembrane helix</keyword>
<dbReference type="Proteomes" id="UP000800036">
    <property type="component" value="Unassembled WGS sequence"/>
</dbReference>
<evidence type="ECO:0000256" key="1">
    <source>
        <dbReference type="SAM" id="Phobius"/>
    </source>
</evidence>
<name>A0A6A5VKB0_9PLEO</name>
<evidence type="ECO:0000313" key="2">
    <source>
        <dbReference type="EMBL" id="KAF1975426.1"/>
    </source>
</evidence>
<dbReference type="AlphaFoldDB" id="A0A6A5VKB0"/>
<dbReference type="EMBL" id="ML976670">
    <property type="protein sequence ID" value="KAF1975426.1"/>
    <property type="molecule type" value="Genomic_DNA"/>
</dbReference>
<keyword evidence="1" id="KW-0472">Membrane</keyword>